<dbReference type="RefSeq" id="WP_166989289.1">
    <property type="nucleotide sequence ID" value="NZ_CP061169.1"/>
</dbReference>
<reference evidence="2 3" key="1">
    <citation type="submission" date="2020-12" db="EMBL/GenBank/DDBJ databases">
        <title>Microbacterium sp. HY060.</title>
        <authorList>
            <person name="Zhou J."/>
        </authorList>
    </citation>
    <scope>NUCLEOTIDE SEQUENCE [LARGE SCALE GENOMIC DNA]</scope>
    <source>
        <strain evidence="2 3">HY60</strain>
    </source>
</reference>
<evidence type="ECO:0000313" key="2">
    <source>
        <dbReference type="EMBL" id="QPZ39684.1"/>
    </source>
</evidence>
<evidence type="ECO:0000256" key="1">
    <source>
        <dbReference type="SAM" id="MobiDB-lite"/>
    </source>
</evidence>
<feature type="region of interest" description="Disordered" evidence="1">
    <location>
        <begin position="1"/>
        <end position="27"/>
    </location>
</feature>
<gene>
    <name evidence="2" type="ORF">HCR76_06465</name>
</gene>
<evidence type="ECO:0000313" key="3">
    <source>
        <dbReference type="Proteomes" id="UP000662814"/>
    </source>
</evidence>
<proteinExistence type="predicted"/>
<dbReference type="EMBL" id="CP061169">
    <property type="protein sequence ID" value="QPZ39684.1"/>
    <property type="molecule type" value="Genomic_DNA"/>
</dbReference>
<protein>
    <recommendedName>
        <fullName evidence="4">Small CPxCG-related zinc finger protein</fullName>
    </recommendedName>
</protein>
<dbReference type="Proteomes" id="UP000662814">
    <property type="component" value="Chromosome"/>
</dbReference>
<name>A0ABX6YLH1_9MICO</name>
<keyword evidence="3" id="KW-1185">Reference proteome</keyword>
<sequence length="54" mass="5962">MDDDVDEHGLPPAPECPECGNPMEPESFKGDERLQIAYVCPVHGVGWTFDPFVS</sequence>
<organism evidence="2 3">
    <name type="scientific">Paramicrobacterium chengjingii</name>
    <dbReference type="NCBI Taxonomy" id="2769067"/>
    <lineage>
        <taxon>Bacteria</taxon>
        <taxon>Bacillati</taxon>
        <taxon>Actinomycetota</taxon>
        <taxon>Actinomycetes</taxon>
        <taxon>Micrococcales</taxon>
        <taxon>Microbacteriaceae</taxon>
        <taxon>Paramicrobacterium</taxon>
    </lineage>
</organism>
<evidence type="ECO:0008006" key="4">
    <source>
        <dbReference type="Google" id="ProtNLM"/>
    </source>
</evidence>
<accession>A0ABX6YLH1</accession>